<sequence>MSQAVKRACDACHRRKVKCDGINPCRNCSSAQLSCTYNAIPQKKGPKGSRAKVISELRETQRQTSLSAKVQSRMNGIPCPPTNPALGPTPGLLTSELVKDCAQFFFDNLYAQAPILDRRQVEQQVLYMEQNRDAYCLMTSLCAFVMLQPGMAMPPGDPYNLDMMPGANIISSQLLLEEAIRVRKGYDYLDSITLNALATNYFLFGCYNGQEMHDKAWYYLREATTMIHMIGMSKEEYYLQFDAAEATRRRRLYWLFFVTERAYAIQRQHPISLQATINAPTVADDPNDPQSHLLNGFVLLVNMYKPFDDTLTAVWNKTMGHLSTQYLSGLQKQLNELVQSYACQDAAFNDVQTNQQWLKNTFWQLTGRVGGNGDDAMSFQYPVHLSRELLVGMASQFPVQIDLLGPRLIEKLVQMTSSMTEFLSMQPPSRDPFAVGPREHLNQIISMVAVSRNGDHRFLPLLMKKLSELLPRTASPMLQDVPENVNMASIDIFDGFGNAGMAQPPNSVQMSMAGTDFDRKFSVEDYEKKYAMDMSGNTPESATNSTHSNASPPAPPQSSADMNGSFGSSPGLMSPAIDYPHGMASFGCSSIPDMVMSPMGNPTQSGAINASQGQQQHQHLGHGHNGTAQHMNGMAQQGMRASGLNTVMMAQPPSLTFRPPPQRQGSFQMQGQSQLRAGNEFHAFRGADSEGNALVSMGSMGGDLDFAMR</sequence>
<accession>A0A151GJ89</accession>
<keyword evidence="1" id="KW-0479">Metal-binding</keyword>
<dbReference type="GO" id="GO:0000981">
    <property type="term" value="F:DNA-binding transcription factor activity, RNA polymerase II-specific"/>
    <property type="evidence" value="ECO:0007669"/>
    <property type="project" value="InterPro"/>
</dbReference>
<dbReference type="STRING" id="98403.A0A151GJ89"/>
<protein>
    <submittedName>
        <fullName evidence="5">C6 zinc finger domain containing protein</fullName>
    </submittedName>
</protein>
<dbReference type="Proteomes" id="UP000076580">
    <property type="component" value="Chromosome 02"/>
</dbReference>
<dbReference type="PROSITE" id="PS50048">
    <property type="entry name" value="ZN2_CY6_FUNGAL_2"/>
    <property type="match status" value="1"/>
</dbReference>
<dbReference type="InterPro" id="IPR050797">
    <property type="entry name" value="Carb_Metab_Trans_Reg"/>
</dbReference>
<dbReference type="Pfam" id="PF00172">
    <property type="entry name" value="Zn_clus"/>
    <property type="match status" value="1"/>
</dbReference>
<proteinExistence type="predicted"/>
<evidence type="ECO:0000256" key="2">
    <source>
        <dbReference type="ARBA" id="ARBA00023242"/>
    </source>
</evidence>
<keyword evidence="6" id="KW-1185">Reference proteome</keyword>
<dbReference type="CDD" id="cd00067">
    <property type="entry name" value="GAL4"/>
    <property type="match status" value="1"/>
</dbReference>
<dbReference type="PANTHER" id="PTHR31668">
    <property type="entry name" value="GLUCOSE TRANSPORT TRANSCRIPTION REGULATOR RGT1-RELATED-RELATED"/>
    <property type="match status" value="1"/>
</dbReference>
<dbReference type="InParanoid" id="A0A151GJ89"/>
<evidence type="ECO:0000259" key="4">
    <source>
        <dbReference type="PROSITE" id="PS50048"/>
    </source>
</evidence>
<evidence type="ECO:0000256" key="3">
    <source>
        <dbReference type="SAM" id="MobiDB-lite"/>
    </source>
</evidence>
<dbReference type="GO" id="GO:0003677">
    <property type="term" value="F:DNA binding"/>
    <property type="evidence" value="ECO:0007669"/>
    <property type="project" value="InterPro"/>
</dbReference>
<evidence type="ECO:0000256" key="1">
    <source>
        <dbReference type="ARBA" id="ARBA00022723"/>
    </source>
</evidence>
<evidence type="ECO:0000313" key="6">
    <source>
        <dbReference type="Proteomes" id="UP000076580"/>
    </source>
</evidence>
<name>A0A151GJ89_DRECN</name>
<dbReference type="FunCoup" id="A0A151GJ89">
    <property type="interactions" value="435"/>
</dbReference>
<keyword evidence="2" id="KW-0539">Nucleus</keyword>
<dbReference type="InterPro" id="IPR007219">
    <property type="entry name" value="XnlR_reg_dom"/>
</dbReference>
<dbReference type="InterPro" id="IPR001138">
    <property type="entry name" value="Zn2Cys6_DnaBD"/>
</dbReference>
<dbReference type="Pfam" id="PF04082">
    <property type="entry name" value="Fungal_trans"/>
    <property type="match status" value="1"/>
</dbReference>
<dbReference type="GeneID" id="63716806"/>
<dbReference type="GO" id="GO:0008270">
    <property type="term" value="F:zinc ion binding"/>
    <property type="evidence" value="ECO:0007669"/>
    <property type="project" value="InterPro"/>
</dbReference>
<feature type="compositionally biased region" description="Polar residues" evidence="3">
    <location>
        <begin position="535"/>
        <end position="547"/>
    </location>
</feature>
<dbReference type="GO" id="GO:0006351">
    <property type="term" value="P:DNA-templated transcription"/>
    <property type="evidence" value="ECO:0007669"/>
    <property type="project" value="InterPro"/>
</dbReference>
<gene>
    <name evidence="5" type="ORF">DCS_04163</name>
</gene>
<dbReference type="RefSeq" id="XP_040656508.1">
    <property type="nucleotide sequence ID" value="XM_040801475.1"/>
</dbReference>
<dbReference type="EMBL" id="LAYC01000002">
    <property type="protein sequence ID" value="KYK57156.1"/>
    <property type="molecule type" value="Genomic_DNA"/>
</dbReference>
<dbReference type="SUPFAM" id="SSF57701">
    <property type="entry name" value="Zn2/Cys6 DNA-binding domain"/>
    <property type="match status" value="1"/>
</dbReference>
<dbReference type="PROSITE" id="PS00463">
    <property type="entry name" value="ZN2_CY6_FUNGAL_1"/>
    <property type="match status" value="1"/>
</dbReference>
<dbReference type="InterPro" id="IPR036864">
    <property type="entry name" value="Zn2-C6_fun-type_DNA-bd_sf"/>
</dbReference>
<dbReference type="CDD" id="cd12148">
    <property type="entry name" value="fungal_TF_MHR"/>
    <property type="match status" value="1"/>
</dbReference>
<dbReference type="AlphaFoldDB" id="A0A151GJ89"/>
<dbReference type="SMART" id="SM00066">
    <property type="entry name" value="GAL4"/>
    <property type="match status" value="1"/>
</dbReference>
<dbReference type="PANTHER" id="PTHR31668:SF20">
    <property type="entry name" value="ZN(II)2CYS6 TRANSCRIPTION FACTOR (EUROFUNG)"/>
    <property type="match status" value="1"/>
</dbReference>
<feature type="domain" description="Zn(2)-C6 fungal-type" evidence="4">
    <location>
        <begin position="8"/>
        <end position="37"/>
    </location>
</feature>
<dbReference type="Gene3D" id="4.10.240.10">
    <property type="entry name" value="Zn(2)-C6 fungal-type DNA-binding domain"/>
    <property type="match status" value="1"/>
</dbReference>
<reference evidence="5 6" key="1">
    <citation type="journal article" date="2016" name="Sci. Rep.">
        <title>Insights into Adaptations to a Near-Obligate Nematode Endoparasitic Lifestyle from the Finished Genome of Drechmeria coniospora.</title>
        <authorList>
            <person name="Zhang L."/>
            <person name="Zhou Z."/>
            <person name="Guo Q."/>
            <person name="Fokkens L."/>
            <person name="Miskei M."/>
            <person name="Pocsi I."/>
            <person name="Zhang W."/>
            <person name="Chen M."/>
            <person name="Wang L."/>
            <person name="Sun Y."/>
            <person name="Donzelli B.G."/>
            <person name="Gibson D.M."/>
            <person name="Nelson D.R."/>
            <person name="Luo J.G."/>
            <person name="Rep M."/>
            <person name="Liu H."/>
            <person name="Yang S."/>
            <person name="Wang J."/>
            <person name="Krasnoff S.B."/>
            <person name="Xu Y."/>
            <person name="Molnar I."/>
            <person name="Lin M."/>
        </authorList>
    </citation>
    <scope>NUCLEOTIDE SEQUENCE [LARGE SCALE GENOMIC DNA]</scope>
    <source>
        <strain evidence="5 6">ARSEF 6962</strain>
    </source>
</reference>
<evidence type="ECO:0000313" key="5">
    <source>
        <dbReference type="EMBL" id="KYK57156.1"/>
    </source>
</evidence>
<feature type="region of interest" description="Disordered" evidence="3">
    <location>
        <begin position="533"/>
        <end position="569"/>
    </location>
</feature>
<comment type="caution">
    <text evidence="5">The sequence shown here is derived from an EMBL/GenBank/DDBJ whole genome shotgun (WGS) entry which is preliminary data.</text>
</comment>
<organism evidence="5 6">
    <name type="scientific">Drechmeria coniospora</name>
    <name type="common">Nematophagous fungus</name>
    <name type="synonym">Meria coniospora</name>
    <dbReference type="NCBI Taxonomy" id="98403"/>
    <lineage>
        <taxon>Eukaryota</taxon>
        <taxon>Fungi</taxon>
        <taxon>Dikarya</taxon>
        <taxon>Ascomycota</taxon>
        <taxon>Pezizomycotina</taxon>
        <taxon>Sordariomycetes</taxon>
        <taxon>Hypocreomycetidae</taxon>
        <taxon>Hypocreales</taxon>
        <taxon>Ophiocordycipitaceae</taxon>
        <taxon>Drechmeria</taxon>
    </lineage>
</organism>